<sequence length="392" mass="45814">MIIKLIFVFPFTIDSSSVNNKKDIKSITNSFKILETNNRKKRKVKGEHLYKWETLIYYDVREPVNPFTIDFALKAISKETCITFQKRSNLPQGSPGILYIYTGECESYVGKVVTNRVIHETLHALGLYHEHCRFDRDIYLKIRHQNMDQDGIRNCEKVDRINSNTYFLNYDYGSIMHYGRYSYSINNRKTFVTIDPNYKRTIGQSQRLSFIDIKTLNYHYCSDVCSHKIPCTNQGYFDSKNCARCKCPEGFAGSFCQEIAKQRRGCRKPLITVANKTTRINFKGKKKCFIHLKTVPGRQIVIKLASINMFPHGRTKCFFKSSLEINYQVDKSVTGALFCGNNGSKLIISFNEHVIIYYRSEHVGNYVNLLIRSMEYQQMKLPARRLMRFRTH</sequence>
<evidence type="ECO:0000256" key="4">
    <source>
        <dbReference type="ARBA" id="ARBA00022833"/>
    </source>
</evidence>
<organism evidence="12 13">
    <name type="scientific">Strongyloides papillosus</name>
    <name type="common">Intestinal threadworm</name>
    <dbReference type="NCBI Taxonomy" id="174720"/>
    <lineage>
        <taxon>Eukaryota</taxon>
        <taxon>Metazoa</taxon>
        <taxon>Ecdysozoa</taxon>
        <taxon>Nematoda</taxon>
        <taxon>Chromadorea</taxon>
        <taxon>Rhabditida</taxon>
        <taxon>Tylenchina</taxon>
        <taxon>Panagrolaimomorpha</taxon>
        <taxon>Strongyloidoidea</taxon>
        <taxon>Strongyloididae</taxon>
        <taxon>Strongyloides</taxon>
    </lineage>
</organism>
<dbReference type="Pfam" id="PF01400">
    <property type="entry name" value="Astacin"/>
    <property type="match status" value="1"/>
</dbReference>
<evidence type="ECO:0000259" key="11">
    <source>
        <dbReference type="PROSITE" id="PS51864"/>
    </source>
</evidence>
<dbReference type="SMART" id="SM00235">
    <property type="entry name" value="ZnMc"/>
    <property type="match status" value="1"/>
</dbReference>
<evidence type="ECO:0000256" key="1">
    <source>
        <dbReference type="ARBA" id="ARBA00022670"/>
    </source>
</evidence>
<feature type="binding site" evidence="8">
    <location>
        <position position="129"/>
    </location>
    <ligand>
        <name>Zn(2+)</name>
        <dbReference type="ChEBI" id="CHEBI:29105"/>
        <note>catalytic</note>
    </ligand>
</feature>
<evidence type="ECO:0000256" key="6">
    <source>
        <dbReference type="ARBA" id="ARBA00023157"/>
    </source>
</evidence>
<dbReference type="GO" id="GO:0004222">
    <property type="term" value="F:metalloendopeptidase activity"/>
    <property type="evidence" value="ECO:0007669"/>
    <property type="project" value="UniProtKB-UniRule"/>
</dbReference>
<keyword evidence="2 8" id="KW-0479">Metal-binding</keyword>
<evidence type="ECO:0000256" key="7">
    <source>
        <dbReference type="PROSITE-ProRule" id="PRU00076"/>
    </source>
</evidence>
<dbReference type="PROSITE" id="PS51864">
    <property type="entry name" value="ASTACIN"/>
    <property type="match status" value="1"/>
</dbReference>
<evidence type="ECO:0000313" key="13">
    <source>
        <dbReference type="WBParaSite" id="SPAL_0000817600.1"/>
    </source>
</evidence>
<dbReference type="GO" id="GO:0008270">
    <property type="term" value="F:zinc ion binding"/>
    <property type="evidence" value="ECO:0007669"/>
    <property type="project" value="UniProtKB-UniRule"/>
</dbReference>
<feature type="disulfide bond" evidence="7">
    <location>
        <begin position="247"/>
        <end position="256"/>
    </location>
</feature>
<evidence type="ECO:0000256" key="2">
    <source>
        <dbReference type="ARBA" id="ARBA00022723"/>
    </source>
</evidence>
<dbReference type="SUPFAM" id="SSF55486">
    <property type="entry name" value="Metalloproteases ('zincins'), catalytic domain"/>
    <property type="match status" value="1"/>
</dbReference>
<dbReference type="Proteomes" id="UP000046392">
    <property type="component" value="Unplaced"/>
</dbReference>
<dbReference type="WBParaSite" id="SPAL_0000817600.1">
    <property type="protein sequence ID" value="SPAL_0000817600.1"/>
    <property type="gene ID" value="SPAL_0000817600"/>
</dbReference>
<dbReference type="InterPro" id="IPR006026">
    <property type="entry name" value="Peptidase_Metallo"/>
</dbReference>
<dbReference type="PANTHER" id="PTHR10127">
    <property type="entry name" value="DISCOIDIN, CUB, EGF, LAMININ , AND ZINC METALLOPROTEASE DOMAIN CONTAINING"/>
    <property type="match status" value="1"/>
</dbReference>
<comment type="caution">
    <text evidence="7">Lacks conserved residue(s) required for the propagation of feature annotation.</text>
</comment>
<name>A0A0N5BQL3_STREA</name>
<evidence type="ECO:0000256" key="8">
    <source>
        <dbReference type="PROSITE-ProRule" id="PRU01211"/>
    </source>
</evidence>
<dbReference type="Gene3D" id="3.40.390.10">
    <property type="entry name" value="Collagenase (Catalytic Domain)"/>
    <property type="match status" value="1"/>
</dbReference>
<dbReference type="EC" id="3.4.24.-" evidence="9"/>
<dbReference type="AlphaFoldDB" id="A0A0N5BQL3"/>
<evidence type="ECO:0000256" key="5">
    <source>
        <dbReference type="ARBA" id="ARBA00023049"/>
    </source>
</evidence>
<accession>A0A0N5BQL3</accession>
<evidence type="ECO:0000256" key="3">
    <source>
        <dbReference type="ARBA" id="ARBA00022801"/>
    </source>
</evidence>
<reference evidence="13" key="1">
    <citation type="submission" date="2017-02" db="UniProtKB">
        <authorList>
            <consortium name="WormBaseParasite"/>
        </authorList>
    </citation>
    <scope>IDENTIFICATION</scope>
</reference>
<keyword evidence="1 8" id="KW-0645">Protease</keyword>
<keyword evidence="12" id="KW-1185">Reference proteome</keyword>
<keyword evidence="3 8" id="KW-0378">Hydrolase</keyword>
<feature type="disulfide bond" evidence="7">
    <location>
        <begin position="221"/>
        <end position="231"/>
    </location>
</feature>
<dbReference type="PRINTS" id="PR00480">
    <property type="entry name" value="ASTACIN"/>
</dbReference>
<evidence type="ECO:0000259" key="10">
    <source>
        <dbReference type="PROSITE" id="PS50026"/>
    </source>
</evidence>
<feature type="binding site" evidence="8">
    <location>
        <position position="123"/>
    </location>
    <ligand>
        <name>Zn(2+)</name>
        <dbReference type="ChEBI" id="CHEBI:29105"/>
        <note>catalytic</note>
    </ligand>
</feature>
<keyword evidence="5 8" id="KW-0482">Metalloprotease</keyword>
<dbReference type="PROSITE" id="PS00022">
    <property type="entry name" value="EGF_1"/>
    <property type="match status" value="1"/>
</dbReference>
<dbReference type="PANTHER" id="PTHR10127:SF780">
    <property type="entry name" value="METALLOENDOPEPTIDASE"/>
    <property type="match status" value="1"/>
</dbReference>
<feature type="domain" description="EGF-like" evidence="10">
    <location>
        <begin position="217"/>
        <end position="257"/>
    </location>
</feature>
<feature type="binding site" evidence="8">
    <location>
        <position position="119"/>
    </location>
    <ligand>
        <name>Zn(2+)</name>
        <dbReference type="ChEBI" id="CHEBI:29105"/>
        <note>catalytic</note>
    </ligand>
</feature>
<evidence type="ECO:0000313" key="12">
    <source>
        <dbReference type="Proteomes" id="UP000046392"/>
    </source>
</evidence>
<dbReference type="PROSITE" id="PS01186">
    <property type="entry name" value="EGF_2"/>
    <property type="match status" value="1"/>
</dbReference>
<evidence type="ECO:0000256" key="9">
    <source>
        <dbReference type="RuleBase" id="RU361183"/>
    </source>
</evidence>
<dbReference type="PROSITE" id="PS50026">
    <property type="entry name" value="EGF_3"/>
    <property type="match status" value="1"/>
</dbReference>
<keyword evidence="7" id="KW-0245">EGF-like domain</keyword>
<dbReference type="InterPro" id="IPR024079">
    <property type="entry name" value="MetalloPept_cat_dom_sf"/>
</dbReference>
<comment type="cofactor">
    <cofactor evidence="8 9">
        <name>Zn(2+)</name>
        <dbReference type="ChEBI" id="CHEBI:29105"/>
    </cofactor>
    <text evidence="8 9">Binds 1 zinc ion per subunit.</text>
</comment>
<proteinExistence type="predicted"/>
<keyword evidence="6 7" id="KW-1015">Disulfide bond</keyword>
<dbReference type="GO" id="GO:0006508">
    <property type="term" value="P:proteolysis"/>
    <property type="evidence" value="ECO:0007669"/>
    <property type="project" value="UniProtKB-KW"/>
</dbReference>
<feature type="domain" description="Peptidase M12A" evidence="11">
    <location>
        <begin position="93"/>
        <end position="222"/>
    </location>
</feature>
<dbReference type="InterPro" id="IPR001506">
    <property type="entry name" value="Peptidase_M12A"/>
</dbReference>
<dbReference type="InterPro" id="IPR000742">
    <property type="entry name" value="EGF"/>
</dbReference>
<protein>
    <recommendedName>
        <fullName evidence="9">Metalloendopeptidase</fullName>
        <ecNumber evidence="9">3.4.24.-</ecNumber>
    </recommendedName>
</protein>
<keyword evidence="4 8" id="KW-0862">Zinc</keyword>
<feature type="active site" evidence="8">
    <location>
        <position position="120"/>
    </location>
</feature>